<reference evidence="3" key="1">
    <citation type="submission" date="2022-11" db="UniProtKB">
        <authorList>
            <consortium name="WormBaseParasite"/>
        </authorList>
    </citation>
    <scope>IDENTIFICATION</scope>
</reference>
<accession>A0A915MW34</accession>
<keyword evidence="2" id="KW-1185">Reference proteome</keyword>
<feature type="region of interest" description="Disordered" evidence="1">
    <location>
        <begin position="1"/>
        <end position="28"/>
    </location>
</feature>
<protein>
    <submittedName>
        <fullName evidence="3">Uncharacterized protein</fullName>
    </submittedName>
</protein>
<feature type="region of interest" description="Disordered" evidence="1">
    <location>
        <begin position="180"/>
        <end position="212"/>
    </location>
</feature>
<feature type="compositionally biased region" description="Gly residues" evidence="1">
    <location>
        <begin position="201"/>
        <end position="212"/>
    </location>
</feature>
<organism evidence="2 3">
    <name type="scientific">Meloidogyne javanica</name>
    <name type="common">Root-knot nematode worm</name>
    <dbReference type="NCBI Taxonomy" id="6303"/>
    <lineage>
        <taxon>Eukaryota</taxon>
        <taxon>Metazoa</taxon>
        <taxon>Ecdysozoa</taxon>
        <taxon>Nematoda</taxon>
        <taxon>Chromadorea</taxon>
        <taxon>Rhabditida</taxon>
        <taxon>Tylenchina</taxon>
        <taxon>Tylenchomorpha</taxon>
        <taxon>Tylenchoidea</taxon>
        <taxon>Meloidogynidae</taxon>
        <taxon>Meloidogyninae</taxon>
        <taxon>Meloidogyne</taxon>
        <taxon>Meloidogyne incognita group</taxon>
    </lineage>
</organism>
<feature type="compositionally biased region" description="Basic residues" evidence="1">
    <location>
        <begin position="187"/>
        <end position="200"/>
    </location>
</feature>
<sequence length="233" mass="26430">MDRGKGKQLMKGSASEFQEGVPEFEETESEFQEGNSEFQENYAEFDENVYDEIQKVPNFSLTEIHSLLVILENITLEILQQFENVRLEEIIDYYCNLVALACKKIKKVIGVYNDFLCQGEESENERNHYITLVINEGVTSEDCKMFNKACMDPRGKNKFRQFKIRDYCWQFRDPKIRPAQSGGYGHRGGHSGGHHSKNKGGRGGGHNFGSGYQSGYGEGQNYDLGYGSGHGGY</sequence>
<evidence type="ECO:0000256" key="1">
    <source>
        <dbReference type="SAM" id="MobiDB-lite"/>
    </source>
</evidence>
<proteinExistence type="predicted"/>
<dbReference type="AlphaFoldDB" id="A0A915MW34"/>
<evidence type="ECO:0000313" key="2">
    <source>
        <dbReference type="Proteomes" id="UP000887561"/>
    </source>
</evidence>
<dbReference type="WBParaSite" id="scaffold5091_cov269.g9050">
    <property type="protein sequence ID" value="scaffold5091_cov269.g9050"/>
    <property type="gene ID" value="scaffold5091_cov269.g9050"/>
</dbReference>
<evidence type="ECO:0000313" key="3">
    <source>
        <dbReference type="WBParaSite" id="scaffold5091_cov269.g9050"/>
    </source>
</evidence>
<dbReference type="Proteomes" id="UP000887561">
    <property type="component" value="Unplaced"/>
</dbReference>
<name>A0A915MW34_MELJA</name>